<name>A0A1Q5PCT1_9BACT</name>
<dbReference type="Proteomes" id="UP000186551">
    <property type="component" value="Unassembled WGS sequence"/>
</dbReference>
<comment type="caution">
    <text evidence="1">The sequence shown here is derived from an EMBL/GenBank/DDBJ whole genome shotgun (WGS) entry which is preliminary data.</text>
</comment>
<dbReference type="Pfam" id="PF05114">
    <property type="entry name" value="MbnB_TglH_ChrH"/>
    <property type="match status" value="1"/>
</dbReference>
<keyword evidence="2" id="KW-1185">Reference proteome</keyword>
<evidence type="ECO:0000313" key="2">
    <source>
        <dbReference type="Proteomes" id="UP000186551"/>
    </source>
</evidence>
<gene>
    <name evidence="1" type="ORF">A3841_16730</name>
</gene>
<dbReference type="InterPro" id="IPR007801">
    <property type="entry name" value="MbnB/TglH/ChrH"/>
</dbReference>
<reference evidence="1 2" key="1">
    <citation type="submission" date="2016-03" db="EMBL/GenBank/DDBJ databases">
        <title>Genome sequence of Pontibacter sp. nov., of the family cytophagaceae, isolated from marine sediment of the Yellow Sea, China.</title>
        <authorList>
            <person name="Zhang G."/>
            <person name="Zhang R."/>
        </authorList>
    </citation>
    <scope>NUCLEOTIDE SEQUENCE [LARGE SCALE GENOMIC DNA]</scope>
    <source>
        <strain evidence="1 2">S10-8</strain>
    </source>
</reference>
<dbReference type="OrthoDB" id="9763101at2"/>
<dbReference type="Gene3D" id="3.20.20.150">
    <property type="entry name" value="Divalent-metal-dependent TIM barrel enzymes"/>
    <property type="match status" value="1"/>
</dbReference>
<sequence length="375" mass="43065">MPGILATVACNLDADILSATYPLLEGGSVEAMEWSFDTLFQVEQLPDWFREMLQAYSQEGRLIGHGVFYSLISGRWTEKQAQWLKNLRQLSAAFHFDHITEHFGFFTGQNFHYGAPLSIPYTSTTLRIGRDRLLRIQDACQRPVGLENLAFSYSLDEVKQHGEFLEKLIEPANGFIILDLHNLYCQLHNFSVSYEELILLYPLERVREIHISGGSWEEAQEAPGHKVRRDTHDDAVPAEVFQLLKQTMPLCPNLKYVVLEQLGNGLKTESSRAGFQRDFRQMELLVQQVNAARTGLLPDNLFLPLSAFPDSFVEEDEALHQQQVLLSQILENAPSYQEAQRLLQTSSLAHSDWRIENWQPYMLETAIRIAQKWKK</sequence>
<dbReference type="PANTHER" id="PTHR42194:SF1">
    <property type="entry name" value="UPF0276 PROTEIN HI_1600"/>
    <property type="match status" value="1"/>
</dbReference>
<protein>
    <recommendedName>
        <fullName evidence="3">DUF692 family protein</fullName>
    </recommendedName>
</protein>
<dbReference type="PANTHER" id="PTHR42194">
    <property type="entry name" value="UPF0276 PROTEIN HI_1600"/>
    <property type="match status" value="1"/>
</dbReference>
<proteinExistence type="predicted"/>
<organism evidence="1 2">
    <name type="scientific">Pontibacter flavimaris</name>
    <dbReference type="NCBI Taxonomy" id="1797110"/>
    <lineage>
        <taxon>Bacteria</taxon>
        <taxon>Pseudomonadati</taxon>
        <taxon>Bacteroidota</taxon>
        <taxon>Cytophagia</taxon>
        <taxon>Cytophagales</taxon>
        <taxon>Hymenobacteraceae</taxon>
        <taxon>Pontibacter</taxon>
    </lineage>
</organism>
<dbReference type="EMBL" id="LVWA01000005">
    <property type="protein sequence ID" value="OKL40007.1"/>
    <property type="molecule type" value="Genomic_DNA"/>
</dbReference>
<dbReference type="STRING" id="1797110.A3841_16730"/>
<accession>A0A1Q5PCT1</accession>
<dbReference type="AlphaFoldDB" id="A0A1Q5PCT1"/>
<dbReference type="RefSeq" id="WP_073852115.1">
    <property type="nucleotide sequence ID" value="NZ_LVWA01000005.1"/>
</dbReference>
<evidence type="ECO:0008006" key="3">
    <source>
        <dbReference type="Google" id="ProtNLM"/>
    </source>
</evidence>
<evidence type="ECO:0000313" key="1">
    <source>
        <dbReference type="EMBL" id="OKL40007.1"/>
    </source>
</evidence>